<feature type="domain" description="FAD dependent oxidoreductase" evidence="3">
    <location>
        <begin position="3"/>
        <end position="402"/>
    </location>
</feature>
<dbReference type="RefSeq" id="WP_276656418.1">
    <property type="nucleotide sequence ID" value="NZ_SSFD01000016.1"/>
</dbReference>
<dbReference type="InterPro" id="IPR036188">
    <property type="entry name" value="FAD/NAD-bd_sf"/>
</dbReference>
<reference evidence="4 5" key="1">
    <citation type="submission" date="2018-09" db="EMBL/GenBank/DDBJ databases">
        <title>Metagenome Assembled Genomes from an Advanced Water Purification Facility.</title>
        <authorList>
            <person name="Stamps B.W."/>
            <person name="Spear J.R."/>
        </authorList>
    </citation>
    <scope>NUCLEOTIDE SEQUENCE [LARGE SCALE GENOMIC DNA]</scope>
    <source>
        <strain evidence="4">Bin_27_1</strain>
    </source>
</reference>
<dbReference type="NCBIfam" id="NF001933">
    <property type="entry name" value="PRK00711.1"/>
    <property type="match status" value="1"/>
</dbReference>
<sequence>MEVLVIGAGLAGVTSAWYLAQAGCKVTVVDRQPGPGLETSFANGGQISVSHPEPWANPSAPGTILRWLGREDAPLLFRLRADAAQWRWGLSFLRECLPRRAARNTAAVASLALYSRHQLRTLRQETGIRYESREGGILHLFETPAEAARLPERLEALQALGIEGRILSPDEAVAVEPALAALGPRLAGALHGLDDESGNAHLFCRGLATLAADAGVRFAFGVRVNKFDVVHGSLAGVRVFDEADRSGVMRADAIVLAAGSYSAELVRPLGLKLPIYPVKGYSITAPVIDRGLAPRVSLTDESRRVVCSRLGQHLRVAGTAELNGFDLSPRPERSAALVRWLEERFPGAVDLGQIEHWCGLRPATPSNVPLIGPSGIDKLYLNTGHGTLGWTLACGSGRAIADIVTGRQPEPAFPFLKAR</sequence>
<dbReference type="Gene3D" id="3.50.50.60">
    <property type="entry name" value="FAD/NAD(P)-binding domain"/>
    <property type="match status" value="2"/>
</dbReference>
<dbReference type="PANTHER" id="PTHR13847:SF280">
    <property type="entry name" value="D-AMINO ACID DEHYDROGENASE"/>
    <property type="match status" value="1"/>
</dbReference>
<dbReference type="EMBL" id="SSFD01000016">
    <property type="protein sequence ID" value="TXH92142.1"/>
    <property type="molecule type" value="Genomic_DNA"/>
</dbReference>
<organism evidence="4 5">
    <name type="scientific">Thauera aminoaromatica</name>
    <dbReference type="NCBI Taxonomy" id="164330"/>
    <lineage>
        <taxon>Bacteria</taxon>
        <taxon>Pseudomonadati</taxon>
        <taxon>Pseudomonadota</taxon>
        <taxon>Betaproteobacteria</taxon>
        <taxon>Rhodocyclales</taxon>
        <taxon>Zoogloeaceae</taxon>
        <taxon>Thauera</taxon>
    </lineage>
</organism>
<dbReference type="SUPFAM" id="SSF51905">
    <property type="entry name" value="FAD/NAD(P)-binding domain"/>
    <property type="match status" value="1"/>
</dbReference>
<gene>
    <name evidence="4" type="ORF">E6Q80_01085</name>
</gene>
<protein>
    <submittedName>
        <fullName evidence="4">D-amino acid dehydrogenase</fullName>
    </submittedName>
</protein>
<dbReference type="AlphaFoldDB" id="A0A5C7T8Y4"/>
<dbReference type="GO" id="GO:0005737">
    <property type="term" value="C:cytoplasm"/>
    <property type="evidence" value="ECO:0007669"/>
    <property type="project" value="TreeGrafter"/>
</dbReference>
<evidence type="ECO:0000259" key="3">
    <source>
        <dbReference type="Pfam" id="PF01266"/>
    </source>
</evidence>
<evidence type="ECO:0000256" key="1">
    <source>
        <dbReference type="ARBA" id="ARBA00009410"/>
    </source>
</evidence>
<evidence type="ECO:0000256" key="2">
    <source>
        <dbReference type="ARBA" id="ARBA00023002"/>
    </source>
</evidence>
<dbReference type="Proteomes" id="UP000321192">
    <property type="component" value="Unassembled WGS sequence"/>
</dbReference>
<dbReference type="GO" id="GO:0008718">
    <property type="term" value="F:D-amino-acid dehydrogenase activity"/>
    <property type="evidence" value="ECO:0007669"/>
    <property type="project" value="TreeGrafter"/>
</dbReference>
<evidence type="ECO:0000313" key="4">
    <source>
        <dbReference type="EMBL" id="TXH92142.1"/>
    </source>
</evidence>
<comment type="similarity">
    <text evidence="1">Belongs to the DadA oxidoreductase family.</text>
</comment>
<dbReference type="SUPFAM" id="SSF54373">
    <property type="entry name" value="FAD-linked reductases, C-terminal domain"/>
    <property type="match status" value="1"/>
</dbReference>
<accession>A0A5C7T8Y4</accession>
<dbReference type="PANTHER" id="PTHR13847">
    <property type="entry name" value="SARCOSINE DEHYDROGENASE-RELATED"/>
    <property type="match status" value="1"/>
</dbReference>
<keyword evidence="2" id="KW-0560">Oxidoreductase</keyword>
<dbReference type="Pfam" id="PF01266">
    <property type="entry name" value="DAO"/>
    <property type="match status" value="1"/>
</dbReference>
<dbReference type="GO" id="GO:0055130">
    <property type="term" value="P:D-alanine catabolic process"/>
    <property type="evidence" value="ECO:0007669"/>
    <property type="project" value="TreeGrafter"/>
</dbReference>
<evidence type="ECO:0000313" key="5">
    <source>
        <dbReference type="Proteomes" id="UP000321192"/>
    </source>
</evidence>
<name>A0A5C7T8Y4_THASP</name>
<dbReference type="Gene3D" id="3.30.9.10">
    <property type="entry name" value="D-Amino Acid Oxidase, subunit A, domain 2"/>
    <property type="match status" value="1"/>
</dbReference>
<proteinExistence type="inferred from homology"/>
<dbReference type="GO" id="GO:0005886">
    <property type="term" value="C:plasma membrane"/>
    <property type="evidence" value="ECO:0007669"/>
    <property type="project" value="TreeGrafter"/>
</dbReference>
<comment type="caution">
    <text evidence="4">The sequence shown here is derived from an EMBL/GenBank/DDBJ whole genome shotgun (WGS) entry which is preliminary data.</text>
</comment>
<dbReference type="InterPro" id="IPR006076">
    <property type="entry name" value="FAD-dep_OxRdtase"/>
</dbReference>